<protein>
    <submittedName>
        <fullName evidence="1">Uncharacterized protein</fullName>
    </submittedName>
</protein>
<dbReference type="EMBL" id="BQOL01000001">
    <property type="protein sequence ID" value="GKI17155.1"/>
    <property type="molecule type" value="Genomic_DNA"/>
</dbReference>
<dbReference type="AlphaFoldDB" id="A0AA37NY97"/>
<organism evidence="1 2">
    <name type="scientific">Alistipes finegoldii</name>
    <dbReference type="NCBI Taxonomy" id="214856"/>
    <lineage>
        <taxon>Bacteria</taxon>
        <taxon>Pseudomonadati</taxon>
        <taxon>Bacteroidota</taxon>
        <taxon>Bacteroidia</taxon>
        <taxon>Bacteroidales</taxon>
        <taxon>Rikenellaceae</taxon>
        <taxon>Alistipes</taxon>
    </lineage>
</organism>
<evidence type="ECO:0000313" key="1">
    <source>
        <dbReference type="EMBL" id="GKI17155.1"/>
    </source>
</evidence>
<accession>A0AA37NY97</accession>
<name>A0AA37NY97_9BACT</name>
<reference evidence="1" key="1">
    <citation type="submission" date="2022-01" db="EMBL/GenBank/DDBJ databases">
        <title>Novel bile acid biosynthetic pathways are enriched in the microbiome of centenarians.</title>
        <authorList>
            <person name="Sato Y."/>
            <person name="Atarashi K."/>
            <person name="Plichta R.D."/>
            <person name="Arai Y."/>
            <person name="Sasajima S."/>
            <person name="Kearney M.S."/>
            <person name="Suda W."/>
            <person name="Takeshita K."/>
            <person name="Sasaki T."/>
            <person name="Okamoto S."/>
            <person name="Skelly N.A."/>
            <person name="Okamura Y."/>
            <person name="Vlamakis H."/>
            <person name="Li Y."/>
            <person name="Tanoue T."/>
            <person name="Takei H."/>
            <person name="Nittono H."/>
            <person name="Narushima S."/>
            <person name="Irie J."/>
            <person name="Itoh H."/>
            <person name="Moriya K."/>
            <person name="Sugiura Y."/>
            <person name="Suematsu M."/>
            <person name="Moritoki N."/>
            <person name="Shibata S."/>
            <person name="Littman R.D."/>
            <person name="Fischbach A.M."/>
            <person name="Uwamino Y."/>
            <person name="Inoue T."/>
            <person name="Honda A."/>
            <person name="Hattori M."/>
            <person name="Murai T."/>
            <person name="Xavier J.R."/>
            <person name="Hirose N."/>
            <person name="Honda K."/>
        </authorList>
    </citation>
    <scope>NUCLEOTIDE SEQUENCE</scope>
    <source>
        <strain evidence="1">CE91-St16</strain>
    </source>
</reference>
<dbReference type="RefSeq" id="WP_014776235.1">
    <property type="nucleotide sequence ID" value="NZ_AP025581.1"/>
</dbReference>
<proteinExistence type="predicted"/>
<sequence>MRIGGRTIGLGFYGRIAELHNRLVRARYFRGHGVHSPFVYNIVREVFMRGELLPGDRRLYRALRGAGVPERRAIQLQNVAIHCGYGTFGLNRADAEFCILTRDLPRAETLALVAAAGEAGHTVALMSPCEGQDRQMLCRQIVAAHRSTTVDNRGYLLIFNNNLPKQHFRI</sequence>
<comment type="caution">
    <text evidence="1">The sequence shown here is derived from an EMBL/GenBank/DDBJ whole genome shotgun (WGS) entry which is preliminary data.</text>
</comment>
<gene>
    <name evidence="1" type="ORF">CE91St16_00630</name>
</gene>
<evidence type="ECO:0000313" key="2">
    <source>
        <dbReference type="Proteomes" id="UP001055105"/>
    </source>
</evidence>
<dbReference type="Proteomes" id="UP001055105">
    <property type="component" value="Unassembled WGS sequence"/>
</dbReference>